<feature type="transmembrane region" description="Helical" evidence="7">
    <location>
        <begin position="100"/>
        <end position="122"/>
    </location>
</feature>
<feature type="transmembrane region" description="Helical" evidence="7">
    <location>
        <begin position="160"/>
        <end position="177"/>
    </location>
</feature>
<feature type="transmembrane region" description="Helical" evidence="7">
    <location>
        <begin position="261"/>
        <end position="279"/>
    </location>
</feature>
<dbReference type="InterPro" id="IPR035906">
    <property type="entry name" value="MetI-like_sf"/>
</dbReference>
<keyword evidence="3" id="KW-1003">Cell membrane</keyword>
<evidence type="ECO:0000313" key="9">
    <source>
        <dbReference type="EMBL" id="KRS18487.1"/>
    </source>
</evidence>
<evidence type="ECO:0000256" key="6">
    <source>
        <dbReference type="ARBA" id="ARBA00023136"/>
    </source>
</evidence>
<dbReference type="Pfam" id="PF12911">
    <property type="entry name" value="OppC_N"/>
    <property type="match status" value="1"/>
</dbReference>
<dbReference type="Pfam" id="PF00528">
    <property type="entry name" value="BPD_transp_1"/>
    <property type="match status" value="1"/>
</dbReference>
<dbReference type="OrthoDB" id="9766870at2"/>
<dbReference type="CDD" id="cd06261">
    <property type="entry name" value="TM_PBP2"/>
    <property type="match status" value="1"/>
</dbReference>
<reference evidence="9 11" key="1">
    <citation type="submission" date="2015-04" db="EMBL/GenBank/DDBJ databases">
        <title>The draft genome sequence of Roseovarius indicus B108T.</title>
        <authorList>
            <person name="Li G."/>
            <person name="Lai Q."/>
            <person name="Shao Z."/>
            <person name="Yan P."/>
        </authorList>
    </citation>
    <scope>NUCLEOTIDE SEQUENCE [LARGE SCALE GENOMIC DNA]</scope>
    <source>
        <strain evidence="9 11">B108</strain>
    </source>
</reference>
<dbReference type="PANTHER" id="PTHR43386">
    <property type="entry name" value="OLIGOPEPTIDE TRANSPORT SYSTEM PERMEASE PROTEIN APPC"/>
    <property type="match status" value="1"/>
</dbReference>
<feature type="transmembrane region" description="Helical" evidence="7">
    <location>
        <begin position="216"/>
        <end position="241"/>
    </location>
</feature>
<dbReference type="AlphaFoldDB" id="A0A0T5PB02"/>
<evidence type="ECO:0000256" key="1">
    <source>
        <dbReference type="ARBA" id="ARBA00004651"/>
    </source>
</evidence>
<dbReference type="InterPro" id="IPR025966">
    <property type="entry name" value="OppC_N"/>
</dbReference>
<evidence type="ECO:0000313" key="10">
    <source>
        <dbReference type="EMBL" id="QEW25470.1"/>
    </source>
</evidence>
<dbReference type="EMBL" id="LAXI01000003">
    <property type="protein sequence ID" value="KRS18487.1"/>
    <property type="molecule type" value="Genomic_DNA"/>
</dbReference>
<keyword evidence="4 7" id="KW-0812">Transmembrane</keyword>
<name>A0A0T5PB02_9RHOB</name>
<keyword evidence="6 7" id="KW-0472">Membrane</keyword>
<feature type="transmembrane region" description="Helical" evidence="7">
    <location>
        <begin position="134"/>
        <end position="154"/>
    </location>
</feature>
<evidence type="ECO:0000256" key="5">
    <source>
        <dbReference type="ARBA" id="ARBA00022989"/>
    </source>
</evidence>
<keyword evidence="11" id="KW-1185">Reference proteome</keyword>
<dbReference type="Proteomes" id="UP000051401">
    <property type="component" value="Unassembled WGS sequence"/>
</dbReference>
<comment type="similarity">
    <text evidence="7">Belongs to the binding-protein-dependent transport system permease family.</text>
</comment>
<evidence type="ECO:0000256" key="4">
    <source>
        <dbReference type="ARBA" id="ARBA00022692"/>
    </source>
</evidence>
<proteinExistence type="inferred from homology"/>
<reference evidence="10 12" key="2">
    <citation type="submission" date="2018-08" db="EMBL/GenBank/DDBJ databases">
        <title>Genetic Globetrotter - A new plasmid hitch-hiking vast phylogenetic and geographic distances.</title>
        <authorList>
            <person name="Vollmers J."/>
            <person name="Petersen J."/>
        </authorList>
    </citation>
    <scope>NUCLEOTIDE SEQUENCE [LARGE SCALE GENOMIC DNA]</scope>
    <source>
        <strain evidence="10 12">DSM 26383</strain>
    </source>
</reference>
<feature type="domain" description="ABC transmembrane type-1" evidence="8">
    <location>
        <begin position="96"/>
        <end position="284"/>
    </location>
</feature>
<dbReference type="EMBL" id="CP031598">
    <property type="protein sequence ID" value="QEW25470.1"/>
    <property type="molecule type" value="Genomic_DNA"/>
</dbReference>
<dbReference type="STRING" id="540747.SAMN04488031_104289"/>
<dbReference type="PANTHER" id="PTHR43386:SF6">
    <property type="entry name" value="ABC TRANSPORTER PERMEASE PROTEIN"/>
    <property type="match status" value="1"/>
</dbReference>
<keyword evidence="2 7" id="KW-0813">Transport</keyword>
<sequence length="302" mass="32875">MTDTPPTAEELKAAKNRLKQEQRSLTIKRFMANRLAVCGLGLTVVICLVAFLGPLISPHGPLDINPINRLKPPSMENWMGTDNFGRDIYVRVMYGTRASLLIGFSVALLSSVIGVAIGLYSAYFKPLDHLLMRITDGLMAFPAILLAISVIAVFGPTTQNVILTLVVVYTPLIARVVRSNALVVKEQPYIEALHALGSSTTRIIWRHIFPNTVSSLIVQASFVFAVSIITEAMLSFLGVGIPAPHPSLGNILYDGKNVITSAWWMTVFPGAMIIGIVLGQNILGDGLRDFLDPHTNKAVSKR</sequence>
<evidence type="ECO:0000256" key="7">
    <source>
        <dbReference type="RuleBase" id="RU363032"/>
    </source>
</evidence>
<evidence type="ECO:0000256" key="2">
    <source>
        <dbReference type="ARBA" id="ARBA00022448"/>
    </source>
</evidence>
<keyword evidence="5 7" id="KW-1133">Transmembrane helix</keyword>
<dbReference type="Gene3D" id="1.10.3720.10">
    <property type="entry name" value="MetI-like"/>
    <property type="match status" value="1"/>
</dbReference>
<accession>A0A0T5PB02</accession>
<dbReference type="KEGG" id="rid:RIdsm_01257"/>
<feature type="transmembrane region" description="Helical" evidence="7">
    <location>
        <begin position="35"/>
        <end position="56"/>
    </location>
</feature>
<evidence type="ECO:0000259" key="8">
    <source>
        <dbReference type="PROSITE" id="PS50928"/>
    </source>
</evidence>
<evidence type="ECO:0000313" key="12">
    <source>
        <dbReference type="Proteomes" id="UP000325785"/>
    </source>
</evidence>
<dbReference type="Proteomes" id="UP000325785">
    <property type="component" value="Chromosome"/>
</dbReference>
<dbReference type="InterPro" id="IPR050366">
    <property type="entry name" value="BP-dependent_transpt_permease"/>
</dbReference>
<dbReference type="SUPFAM" id="SSF161098">
    <property type="entry name" value="MetI-like"/>
    <property type="match status" value="1"/>
</dbReference>
<evidence type="ECO:0000256" key="3">
    <source>
        <dbReference type="ARBA" id="ARBA00022475"/>
    </source>
</evidence>
<dbReference type="PATRIC" id="fig|540747.5.peg.3688"/>
<dbReference type="RefSeq" id="WP_057814565.1">
    <property type="nucleotide sequence ID" value="NZ_CP031598.1"/>
</dbReference>
<evidence type="ECO:0000313" key="11">
    <source>
        <dbReference type="Proteomes" id="UP000051401"/>
    </source>
</evidence>
<dbReference type="InterPro" id="IPR000515">
    <property type="entry name" value="MetI-like"/>
</dbReference>
<dbReference type="PROSITE" id="PS50928">
    <property type="entry name" value="ABC_TM1"/>
    <property type="match status" value="1"/>
</dbReference>
<gene>
    <name evidence="10" type="primary">gsiD_5</name>
    <name evidence="10" type="ORF">RIdsm_01257</name>
    <name evidence="9" type="ORF">XM52_06630</name>
</gene>
<dbReference type="GO" id="GO:0005886">
    <property type="term" value="C:plasma membrane"/>
    <property type="evidence" value="ECO:0007669"/>
    <property type="project" value="UniProtKB-SubCell"/>
</dbReference>
<dbReference type="GO" id="GO:0055085">
    <property type="term" value="P:transmembrane transport"/>
    <property type="evidence" value="ECO:0007669"/>
    <property type="project" value="InterPro"/>
</dbReference>
<protein>
    <submittedName>
        <fullName evidence="10">Glutathione transport system permease protein GsiD</fullName>
    </submittedName>
    <submittedName>
        <fullName evidence="9">Peptide ABC transporter permease</fullName>
    </submittedName>
</protein>
<comment type="subcellular location">
    <subcellularLocation>
        <location evidence="1 7">Cell membrane</location>
        <topology evidence="1 7">Multi-pass membrane protein</topology>
    </subcellularLocation>
</comment>
<organism evidence="9 11">
    <name type="scientific">Roseovarius indicus</name>
    <dbReference type="NCBI Taxonomy" id="540747"/>
    <lineage>
        <taxon>Bacteria</taxon>
        <taxon>Pseudomonadati</taxon>
        <taxon>Pseudomonadota</taxon>
        <taxon>Alphaproteobacteria</taxon>
        <taxon>Rhodobacterales</taxon>
        <taxon>Roseobacteraceae</taxon>
        <taxon>Roseovarius</taxon>
    </lineage>
</organism>